<dbReference type="AlphaFoldDB" id="H1KUM3"/>
<feature type="compositionally biased region" description="Basic and acidic residues" evidence="1">
    <location>
        <begin position="1"/>
        <end position="25"/>
    </location>
</feature>
<keyword evidence="2" id="KW-0547">Nucleotide-binding</keyword>
<proteinExistence type="predicted"/>
<keyword evidence="2" id="KW-0067">ATP-binding</keyword>
<reference evidence="2 3" key="1">
    <citation type="submission" date="2011-09" db="EMBL/GenBank/DDBJ databases">
        <title>The draft genome of Methylobacterium extorquens DSM 13060.</title>
        <authorList>
            <consortium name="US DOE Joint Genome Institute (JGI-PGF)"/>
            <person name="Lucas S."/>
            <person name="Han J."/>
            <person name="Lapidus A."/>
            <person name="Cheng J.-F."/>
            <person name="Goodwin L."/>
            <person name="Pitluck S."/>
            <person name="Peters L."/>
            <person name="Land M.L."/>
            <person name="Hauser L."/>
            <person name="Koskimaki J."/>
            <person name="Halonen O."/>
            <person name="Pirttila A."/>
            <person name="Frank C."/>
            <person name="Woyke T.J."/>
        </authorList>
    </citation>
    <scope>NUCLEOTIDE SEQUENCE [LARGE SCALE GENOMIC DNA]</scope>
    <source>
        <strain evidence="2 3">DSM 13060</strain>
    </source>
</reference>
<dbReference type="EMBL" id="AGJK01000410">
    <property type="protein sequence ID" value="EHP81450.1"/>
    <property type="molecule type" value="Genomic_DNA"/>
</dbReference>
<gene>
    <name evidence="2" type="ORF">MetexDRAFT_6336</name>
</gene>
<comment type="caution">
    <text evidence="2">The sequence shown here is derived from an EMBL/GenBank/DDBJ whole genome shotgun (WGS) entry which is preliminary data.</text>
</comment>
<sequence length="47" mass="5448">RPDRRDENRRPNPEQRPPRRERQPDPDSPFAALAALKAKLESDGGKR</sequence>
<keyword evidence="2" id="KW-0347">Helicase</keyword>
<dbReference type="GO" id="GO:0004386">
    <property type="term" value="F:helicase activity"/>
    <property type="evidence" value="ECO:0007669"/>
    <property type="project" value="UniProtKB-KW"/>
</dbReference>
<dbReference type="Proteomes" id="UP000004382">
    <property type="component" value="Unassembled WGS sequence"/>
</dbReference>
<accession>H1KUM3</accession>
<evidence type="ECO:0000313" key="3">
    <source>
        <dbReference type="Proteomes" id="UP000004382"/>
    </source>
</evidence>
<evidence type="ECO:0000256" key="1">
    <source>
        <dbReference type="SAM" id="MobiDB-lite"/>
    </source>
</evidence>
<keyword evidence="2" id="KW-0378">Hydrolase</keyword>
<feature type="region of interest" description="Disordered" evidence="1">
    <location>
        <begin position="1"/>
        <end position="28"/>
    </location>
</feature>
<organism evidence="2 3">
    <name type="scientific">Methylorubrum extorquens DSM 13060</name>
    <dbReference type="NCBI Taxonomy" id="882800"/>
    <lineage>
        <taxon>Bacteria</taxon>
        <taxon>Pseudomonadati</taxon>
        <taxon>Pseudomonadota</taxon>
        <taxon>Alphaproteobacteria</taxon>
        <taxon>Hyphomicrobiales</taxon>
        <taxon>Methylobacteriaceae</taxon>
        <taxon>Methylorubrum</taxon>
    </lineage>
</organism>
<name>H1KUM3_METEX</name>
<evidence type="ECO:0000313" key="2">
    <source>
        <dbReference type="EMBL" id="EHP81450.1"/>
    </source>
</evidence>
<feature type="non-terminal residue" evidence="2">
    <location>
        <position position="1"/>
    </location>
</feature>
<protein>
    <submittedName>
        <fullName evidence="2">Helicase domain protein</fullName>
    </submittedName>
</protein>